<feature type="domain" description="Plastocyanin-like" evidence="4">
    <location>
        <begin position="393"/>
        <end position="503"/>
    </location>
</feature>
<dbReference type="GO" id="GO:0005507">
    <property type="term" value="F:copper ion binding"/>
    <property type="evidence" value="ECO:0007669"/>
    <property type="project" value="InterPro"/>
</dbReference>
<dbReference type="InterPro" id="IPR002355">
    <property type="entry name" value="Cu_oxidase_Cu_BS"/>
</dbReference>
<evidence type="ECO:0000313" key="6">
    <source>
        <dbReference type="EMBL" id="CAB4899997.1"/>
    </source>
</evidence>
<dbReference type="InterPro" id="IPR011706">
    <property type="entry name" value="Cu-oxidase_C"/>
</dbReference>
<sequence>MTPLNPLIQRRTFLLAGGALMLGACSKSSDSSSSATTNSVAANTSVATEGYNTLWIPPTLTGTTFDLSVATTTKQLHDGAATPTIGYNGAEFWGPTLIMQKGASVQLNVTNKLDEETTTHWHGFHIPAEMDGGPHQTIAAGATWSPSFEVKNNAATFWYHPHMHEKTWTQMNQGAGGFIIVQDDTEAALALPRTYGVDDIPLMLTSRTFSSSNEFVLTTVTPYGDEMLTNGTLKAEVGLPAQMVRFRILNAEIERVYDLGFSDNRTFHVIGTDGGLLNAPVPVTTLIIAPGERYEIVVDLTADAVGASLTMQAFNGGHPFGFPGGEDAASGEVFGSSLNNTTFDVLHINVIAAISGAVTALPTELVANTLWTAADATSKRTIAITDTGPGSPFTFDDAGYSMDTINQTVTLDTVEQWSINNGKIFSHSFHMHDVQFSIVSRSTGEVAEYEKGWKDTFSIFIGESVSFVAKFDDFASTEHPFMYHCHMANHEDEGLMGQFLVVPA</sequence>
<dbReference type="Pfam" id="PF07732">
    <property type="entry name" value="Cu-oxidase_3"/>
    <property type="match status" value="1"/>
</dbReference>
<keyword evidence="1" id="KW-0479">Metal-binding</keyword>
<dbReference type="InterPro" id="IPR045087">
    <property type="entry name" value="Cu-oxidase_fam"/>
</dbReference>
<reference evidence="6" key="1">
    <citation type="submission" date="2020-05" db="EMBL/GenBank/DDBJ databases">
        <authorList>
            <person name="Chiriac C."/>
            <person name="Salcher M."/>
            <person name="Ghai R."/>
            <person name="Kavagutti S V."/>
        </authorList>
    </citation>
    <scope>NUCLEOTIDE SEQUENCE</scope>
</reference>
<dbReference type="InterPro" id="IPR008972">
    <property type="entry name" value="Cupredoxin"/>
</dbReference>
<dbReference type="Pfam" id="PF07731">
    <property type="entry name" value="Cu-oxidase_2"/>
    <property type="match status" value="1"/>
</dbReference>
<proteinExistence type="predicted"/>
<dbReference type="Pfam" id="PF00394">
    <property type="entry name" value="Cu-oxidase"/>
    <property type="match status" value="1"/>
</dbReference>
<feature type="domain" description="Plastocyanin-like" evidence="5">
    <location>
        <begin position="70"/>
        <end position="184"/>
    </location>
</feature>
<dbReference type="Gene3D" id="2.60.40.420">
    <property type="entry name" value="Cupredoxins - blue copper proteins"/>
    <property type="match status" value="3"/>
</dbReference>
<dbReference type="PANTHER" id="PTHR48267:SF1">
    <property type="entry name" value="BILIRUBIN OXIDASE"/>
    <property type="match status" value="1"/>
</dbReference>
<name>A0A6J7FWT2_9ZZZZ</name>
<dbReference type="InterPro" id="IPR011707">
    <property type="entry name" value="Cu-oxidase-like_N"/>
</dbReference>
<evidence type="ECO:0000259" key="4">
    <source>
        <dbReference type="Pfam" id="PF07731"/>
    </source>
</evidence>
<evidence type="ECO:0000256" key="2">
    <source>
        <dbReference type="ARBA" id="ARBA00023002"/>
    </source>
</evidence>
<dbReference type="InterPro" id="IPR001117">
    <property type="entry name" value="Cu-oxidase_2nd"/>
</dbReference>
<gene>
    <name evidence="6" type="ORF">UFOPK3376_03358</name>
</gene>
<dbReference type="PANTHER" id="PTHR48267">
    <property type="entry name" value="CUPREDOXIN SUPERFAMILY PROTEIN"/>
    <property type="match status" value="1"/>
</dbReference>
<dbReference type="SUPFAM" id="SSF49503">
    <property type="entry name" value="Cupredoxins"/>
    <property type="match status" value="3"/>
</dbReference>
<feature type="domain" description="Plastocyanin-like" evidence="3">
    <location>
        <begin position="240"/>
        <end position="302"/>
    </location>
</feature>
<protein>
    <submittedName>
        <fullName evidence="6">Unannotated protein</fullName>
    </submittedName>
</protein>
<evidence type="ECO:0000259" key="3">
    <source>
        <dbReference type="Pfam" id="PF00394"/>
    </source>
</evidence>
<dbReference type="GO" id="GO:0016491">
    <property type="term" value="F:oxidoreductase activity"/>
    <property type="evidence" value="ECO:0007669"/>
    <property type="project" value="UniProtKB-KW"/>
</dbReference>
<dbReference type="EMBL" id="CAFBLP010000181">
    <property type="protein sequence ID" value="CAB4899997.1"/>
    <property type="molecule type" value="Genomic_DNA"/>
</dbReference>
<accession>A0A6J7FWT2</accession>
<evidence type="ECO:0000259" key="5">
    <source>
        <dbReference type="Pfam" id="PF07732"/>
    </source>
</evidence>
<dbReference type="AlphaFoldDB" id="A0A6J7FWT2"/>
<organism evidence="6">
    <name type="scientific">freshwater metagenome</name>
    <dbReference type="NCBI Taxonomy" id="449393"/>
    <lineage>
        <taxon>unclassified sequences</taxon>
        <taxon>metagenomes</taxon>
        <taxon>ecological metagenomes</taxon>
    </lineage>
</organism>
<keyword evidence="2" id="KW-0560">Oxidoreductase</keyword>
<dbReference type="PROSITE" id="PS00080">
    <property type="entry name" value="MULTICOPPER_OXIDASE2"/>
    <property type="match status" value="1"/>
</dbReference>
<evidence type="ECO:0000256" key="1">
    <source>
        <dbReference type="ARBA" id="ARBA00022723"/>
    </source>
</evidence>